<sequence>MKSILPLVIFFLLFSSRALYSQKYFEGQIEFKIEYDSYTPHLPVEYLKKEFGDSFTAHIKEDKYVIIYNSSAEYGWSKEIVRLDEGYIYLEFEKKDTIVKTPLVENNSTLLEIRKNKKDKRRVLGKKCAYVVLKYETTHPDYPPLIIQGMHYYSTKYKLNPKMYKDYNSGFWNRYVQLAKAISIRNENTYEGLYKSISEATSIKKSIVPDEVFELSPKKLVITSE</sequence>
<protein>
    <submittedName>
        <fullName evidence="1">Uncharacterized protein</fullName>
    </submittedName>
</protein>
<dbReference type="RefSeq" id="WP_120710910.1">
    <property type="nucleotide sequence ID" value="NZ_RBCJ01000002.1"/>
</dbReference>
<proteinExistence type="predicted"/>
<dbReference type="Proteomes" id="UP000276603">
    <property type="component" value="Unassembled WGS sequence"/>
</dbReference>
<organism evidence="1 2">
    <name type="scientific">Ulvibacterium marinum</name>
    <dbReference type="NCBI Taxonomy" id="2419782"/>
    <lineage>
        <taxon>Bacteria</taxon>
        <taxon>Pseudomonadati</taxon>
        <taxon>Bacteroidota</taxon>
        <taxon>Flavobacteriia</taxon>
        <taxon>Flavobacteriales</taxon>
        <taxon>Flavobacteriaceae</taxon>
        <taxon>Ulvibacterium</taxon>
    </lineage>
</organism>
<dbReference type="EMBL" id="RBCJ01000002">
    <property type="protein sequence ID" value="RKN80753.1"/>
    <property type="molecule type" value="Genomic_DNA"/>
</dbReference>
<comment type="caution">
    <text evidence="1">The sequence shown here is derived from an EMBL/GenBank/DDBJ whole genome shotgun (WGS) entry which is preliminary data.</text>
</comment>
<evidence type="ECO:0000313" key="1">
    <source>
        <dbReference type="EMBL" id="RKN80753.1"/>
    </source>
</evidence>
<dbReference type="AlphaFoldDB" id="A0A3B0C4G5"/>
<accession>A0A3B0C4G5</accession>
<gene>
    <name evidence="1" type="ORF">D7Z94_07230</name>
</gene>
<name>A0A3B0C4G5_9FLAO</name>
<evidence type="ECO:0000313" key="2">
    <source>
        <dbReference type="Proteomes" id="UP000276603"/>
    </source>
</evidence>
<keyword evidence="2" id="KW-1185">Reference proteome</keyword>
<reference evidence="1 2" key="1">
    <citation type="submission" date="2018-10" db="EMBL/GenBank/DDBJ databases">
        <title>Ulvibacterium marinum gen. nov., sp. nov., a novel marine bacterium of the family Flavobacteriaceae, isolated from a culture of the green alga Ulva prolifera.</title>
        <authorList>
            <person name="Zhang Z."/>
        </authorList>
    </citation>
    <scope>NUCLEOTIDE SEQUENCE [LARGE SCALE GENOMIC DNA]</scope>
    <source>
        <strain evidence="1 2">CCMM003</strain>
    </source>
</reference>
<dbReference type="OrthoDB" id="1440536at2"/>